<dbReference type="Pfam" id="PF05380">
    <property type="entry name" value="Peptidase_A17"/>
    <property type="match status" value="1"/>
</dbReference>
<dbReference type="PANTHER" id="PTHR47331:SF6">
    <property type="entry name" value="DOUBLECORTIN DOMAIN-CONTAINING PROTEIN"/>
    <property type="match status" value="1"/>
</dbReference>
<evidence type="ECO:0008006" key="3">
    <source>
        <dbReference type="Google" id="ProtNLM"/>
    </source>
</evidence>
<dbReference type="EMBL" id="UYJE01007644">
    <property type="protein sequence ID" value="VDI56725.1"/>
    <property type="molecule type" value="Genomic_DNA"/>
</dbReference>
<dbReference type="OrthoDB" id="6145212at2759"/>
<dbReference type="Gene3D" id="3.10.10.10">
    <property type="entry name" value="HIV Type 1 Reverse Transcriptase, subunit A, domain 1"/>
    <property type="match status" value="1"/>
</dbReference>
<dbReference type="SUPFAM" id="SSF56672">
    <property type="entry name" value="DNA/RNA polymerases"/>
    <property type="match status" value="1"/>
</dbReference>
<dbReference type="InterPro" id="IPR008042">
    <property type="entry name" value="Retrotrans_Pao"/>
</dbReference>
<organism evidence="1 2">
    <name type="scientific">Mytilus galloprovincialis</name>
    <name type="common">Mediterranean mussel</name>
    <dbReference type="NCBI Taxonomy" id="29158"/>
    <lineage>
        <taxon>Eukaryota</taxon>
        <taxon>Metazoa</taxon>
        <taxon>Spiralia</taxon>
        <taxon>Lophotrochozoa</taxon>
        <taxon>Mollusca</taxon>
        <taxon>Bivalvia</taxon>
        <taxon>Autobranchia</taxon>
        <taxon>Pteriomorphia</taxon>
        <taxon>Mytilida</taxon>
        <taxon>Mytiloidea</taxon>
        <taxon>Mytilidae</taxon>
        <taxon>Mytilinae</taxon>
        <taxon>Mytilus</taxon>
    </lineage>
</organism>
<dbReference type="CDD" id="cd01644">
    <property type="entry name" value="RT_pepA17"/>
    <property type="match status" value="1"/>
</dbReference>
<sequence length="955" mass="110357">MNEELPIPLTRKIASPVTSANQIVQQIHKEVIEQLPDTNNNRTLSLNYGQELSKFLMKKDLIISRLLKYDDRPENYLSWKDTFKCVMSEIDASPAEEIDLMIKWLGPDSSRQINSIKISNSGNPTIALSRAWNRLVLRYGCPEMIESALQKKLQAFPKITYKDKKKLFELSDVLSEIRSVKEKQEYAALLAYFDTSVGVNPTIVKLPINLQNKWRDRAVTYKRIHSVLYPPFTYFCDFINDMASTINDPGFIFESDTYVAPKNEDKPFKTRQFAVKKTNVSQDKHEPHANENSKMRCAIHNSDHLLDECRAFRHMSIVDRRALLKKNGETCLDGAHYPSTVNAMKTFVQQDGRPSILEPCDNSIHISEKLSTSLFKLEPDDNRQGMSIEDKKFMRLMSDEIQQDENQNWTAPLPFKESRPLLPNNRLQALNRARAFDISLRKDPVKKQHVLDFMKTLFDNNHAERALNTETPNEMWYLPMFGVYHPKKKDRIRVVFDSSAKFQGTSLNDVLMTGPNLVNSLLGVLLRFRKDKIAITADIRQMFYSFNVTPEHRDFLRFIWHEDNDMEKDLVDYRMAVHVFGNSPSPAVATFGLRKTAEMAESKYGSDVVTYVNNNFYVDDALSSHSNSDKAVDLLKRTQSALQEFGNLRLHKISSNSNEVLAAFEKDDLSEDLKNLDFSDDCLPVQRSLGVSWNLQSDNFTFQVSLDNKPYTRRGVLSVINGLYDPLGFAAPVTIAGKLILRETMKESTEWDEPLPPQFQSKWQSWKDSLKLLQQVEIPRNYSSDWTLNKDLFLAVELYETICEELKTEFQQVQFFTDSKVVLGYIHNETKRFYLYVGNRVDRIRRSTKPEQWSYVPTLQNPADDASRSIRPEKLNQSQWLIGPTQFLCKKNTIDSETEGDEFPLILPEEDREVRVAKTLVTKLAIGSKRFERFFSVENTSFSNTNSQMFYYKAN</sequence>
<name>A0A8B6FZR3_MYTGA</name>
<dbReference type="PANTHER" id="PTHR47331">
    <property type="entry name" value="PHD-TYPE DOMAIN-CONTAINING PROTEIN"/>
    <property type="match status" value="1"/>
</dbReference>
<keyword evidence="2" id="KW-1185">Reference proteome</keyword>
<comment type="caution">
    <text evidence="1">The sequence shown here is derived from an EMBL/GenBank/DDBJ whole genome shotgun (WGS) entry which is preliminary data.</text>
</comment>
<reference evidence="1" key="1">
    <citation type="submission" date="2018-11" db="EMBL/GenBank/DDBJ databases">
        <authorList>
            <person name="Alioto T."/>
            <person name="Alioto T."/>
        </authorList>
    </citation>
    <scope>NUCLEOTIDE SEQUENCE</scope>
</reference>
<proteinExistence type="predicted"/>
<dbReference type="AlphaFoldDB" id="A0A8B6FZR3"/>
<gene>
    <name evidence="1" type="ORF">MGAL_10B015448</name>
</gene>
<dbReference type="InterPro" id="IPR043128">
    <property type="entry name" value="Rev_trsase/Diguanyl_cyclase"/>
</dbReference>
<evidence type="ECO:0000313" key="2">
    <source>
        <dbReference type="Proteomes" id="UP000596742"/>
    </source>
</evidence>
<accession>A0A8B6FZR3</accession>
<dbReference type="Gene3D" id="3.30.70.270">
    <property type="match status" value="1"/>
</dbReference>
<protein>
    <recommendedName>
        <fullName evidence="3">Reverse transcriptase domain-containing protein</fullName>
    </recommendedName>
</protein>
<evidence type="ECO:0000313" key="1">
    <source>
        <dbReference type="EMBL" id="VDI56725.1"/>
    </source>
</evidence>
<dbReference type="InterPro" id="IPR043502">
    <property type="entry name" value="DNA/RNA_pol_sf"/>
</dbReference>
<dbReference type="Proteomes" id="UP000596742">
    <property type="component" value="Unassembled WGS sequence"/>
</dbReference>